<accession>A0A2A4GFM0</accession>
<comment type="caution">
    <text evidence="3">The sequence shown here is derived from an EMBL/GenBank/DDBJ whole genome shotgun (WGS) entry which is preliminary data.</text>
</comment>
<dbReference type="SUPFAM" id="SSF53756">
    <property type="entry name" value="UDP-Glycosyltransferase/glycogen phosphorylase"/>
    <property type="match status" value="1"/>
</dbReference>
<proteinExistence type="predicted"/>
<evidence type="ECO:0000256" key="2">
    <source>
        <dbReference type="ARBA" id="ARBA00022679"/>
    </source>
</evidence>
<dbReference type="InterPro" id="IPR002201">
    <property type="entry name" value="Glyco_trans_9"/>
</dbReference>
<name>A0A2A4GFM0_9FLAO</name>
<dbReference type="CDD" id="cd03789">
    <property type="entry name" value="GT9_LPS_heptosyltransferase"/>
    <property type="match status" value="1"/>
</dbReference>
<dbReference type="InterPro" id="IPR051199">
    <property type="entry name" value="LPS_LOS_Heptosyltrfase"/>
</dbReference>
<evidence type="ECO:0000313" key="3">
    <source>
        <dbReference type="EMBL" id="PCE66790.1"/>
    </source>
</evidence>
<dbReference type="GO" id="GO:0009244">
    <property type="term" value="P:lipopolysaccharide core region biosynthetic process"/>
    <property type="evidence" value="ECO:0007669"/>
    <property type="project" value="TreeGrafter"/>
</dbReference>
<protein>
    <submittedName>
        <fullName evidence="3">ADP-heptose--LPS heptosyltransferase RfaF</fullName>
    </submittedName>
</protein>
<keyword evidence="1" id="KW-0328">Glycosyltransferase</keyword>
<evidence type="ECO:0000313" key="4">
    <source>
        <dbReference type="Proteomes" id="UP000219559"/>
    </source>
</evidence>
<dbReference type="Pfam" id="PF01075">
    <property type="entry name" value="Glyco_transf_9"/>
    <property type="match status" value="1"/>
</dbReference>
<sequence>MGDVAMTVPVLLAVLKRYPDIRITVLTKAFMAPIFSGLPRTQVVVAQVKDKHKGVAGLYRLFKELQRAKINAVADLHNVLRSNILIRFFKFSGVRVRQIDKGRVAKKALTRAKSKIFSPLKTTHERYADVFAQLGYPVQLSKADVLTKSDLNAQLAQRIGNAPKKWVGVAPFAAFSGKMYPLALMKEIVSDLTQYKGYKVMLFGGGKSEVAQLTKMAKVHEDCICMAGQLDFASELDLISNLDLMLAMDSGNAHLAALYGVPTLTLWGVTHPYAGFAPFGQPADNCITADREQYPLIPTSVYGNKFPEGYESVMETISPKRVVDRIQELLG</sequence>
<evidence type="ECO:0000256" key="1">
    <source>
        <dbReference type="ARBA" id="ARBA00022676"/>
    </source>
</evidence>
<dbReference type="EMBL" id="NBWU01000001">
    <property type="protein sequence ID" value="PCE66790.1"/>
    <property type="molecule type" value="Genomic_DNA"/>
</dbReference>
<dbReference type="AlphaFoldDB" id="A0A2A4GFM0"/>
<dbReference type="GO" id="GO:0005829">
    <property type="term" value="C:cytosol"/>
    <property type="evidence" value="ECO:0007669"/>
    <property type="project" value="TreeGrafter"/>
</dbReference>
<dbReference type="PANTHER" id="PTHR30160:SF22">
    <property type="entry name" value="LIPOPOLYSACCHARIDE CORE BIOSYNTHESIS PROTEIN"/>
    <property type="match status" value="1"/>
</dbReference>
<dbReference type="Gene3D" id="3.40.50.2000">
    <property type="entry name" value="Glycogen Phosphorylase B"/>
    <property type="match status" value="2"/>
</dbReference>
<gene>
    <name evidence="3" type="ORF">B7P33_04395</name>
</gene>
<dbReference type="OrthoDB" id="9768048at2"/>
<keyword evidence="2 3" id="KW-0808">Transferase</keyword>
<dbReference type="Proteomes" id="UP000219559">
    <property type="component" value="Unassembled WGS sequence"/>
</dbReference>
<organism evidence="3 4">
    <name type="scientific">Sediminicola luteus</name>
    <dbReference type="NCBI Taxonomy" id="319238"/>
    <lineage>
        <taxon>Bacteria</taxon>
        <taxon>Pseudomonadati</taxon>
        <taxon>Bacteroidota</taxon>
        <taxon>Flavobacteriia</taxon>
        <taxon>Flavobacteriales</taxon>
        <taxon>Flavobacteriaceae</taxon>
        <taxon>Sediminicola</taxon>
    </lineage>
</organism>
<dbReference type="GO" id="GO:0008713">
    <property type="term" value="F:ADP-heptose-lipopolysaccharide heptosyltransferase activity"/>
    <property type="evidence" value="ECO:0007669"/>
    <property type="project" value="TreeGrafter"/>
</dbReference>
<dbReference type="PANTHER" id="PTHR30160">
    <property type="entry name" value="TETRAACYLDISACCHARIDE 4'-KINASE-RELATED"/>
    <property type="match status" value="1"/>
</dbReference>
<reference evidence="3 4" key="1">
    <citation type="submission" date="2017-04" db="EMBL/GenBank/DDBJ databases">
        <title>A new member of the family Flavobacteriaceae isolated from ascidians.</title>
        <authorList>
            <person name="Chen L."/>
        </authorList>
    </citation>
    <scope>NUCLEOTIDE SEQUENCE [LARGE SCALE GENOMIC DNA]</scope>
    <source>
        <strain evidence="3 4">HQA918</strain>
    </source>
</reference>
<keyword evidence="4" id="KW-1185">Reference proteome</keyword>